<keyword evidence="3 5" id="KW-1133">Transmembrane helix</keyword>
<dbReference type="EMBL" id="SCLC01000005">
    <property type="protein sequence ID" value="MBF4434720.1"/>
    <property type="molecule type" value="Genomic_DNA"/>
</dbReference>
<organism evidence="7 8">
    <name type="scientific">Vibrio anguillarum</name>
    <name type="common">Listonella anguillarum</name>
    <dbReference type="NCBI Taxonomy" id="55601"/>
    <lineage>
        <taxon>Bacteria</taxon>
        <taxon>Pseudomonadati</taxon>
        <taxon>Pseudomonadota</taxon>
        <taxon>Gammaproteobacteria</taxon>
        <taxon>Vibrionales</taxon>
        <taxon>Vibrionaceae</taxon>
        <taxon>Vibrio</taxon>
    </lineage>
</organism>
<evidence type="ECO:0000313" key="7">
    <source>
        <dbReference type="EMBL" id="MBF4434720.1"/>
    </source>
</evidence>
<dbReference type="Pfam" id="PF04932">
    <property type="entry name" value="Wzy_C"/>
    <property type="match status" value="1"/>
</dbReference>
<dbReference type="InterPro" id="IPR051533">
    <property type="entry name" value="WaaL-like"/>
</dbReference>
<gene>
    <name evidence="7" type="ORF">ERJ77_09370</name>
</gene>
<evidence type="ECO:0000256" key="4">
    <source>
        <dbReference type="ARBA" id="ARBA00023136"/>
    </source>
</evidence>
<feature type="transmembrane region" description="Helical" evidence="5">
    <location>
        <begin position="116"/>
        <end position="132"/>
    </location>
</feature>
<reference evidence="7" key="1">
    <citation type="journal article" date="2021" name="PeerJ">
        <title>Analysis of 44 Vibrio anguillarum genomes reveals high genetic diversity.</title>
        <authorList>
            <person name="Hansen M.J."/>
            <person name="Dalsgaard I."/>
        </authorList>
    </citation>
    <scope>NUCLEOTIDE SEQUENCE</scope>
    <source>
        <strain evidence="7">850617-1/1</strain>
    </source>
</reference>
<feature type="transmembrane region" description="Helical" evidence="5">
    <location>
        <begin position="335"/>
        <end position="354"/>
    </location>
</feature>
<feature type="transmembrane region" description="Helical" evidence="5">
    <location>
        <begin position="199"/>
        <end position="218"/>
    </location>
</feature>
<feature type="transmembrane region" description="Helical" evidence="5">
    <location>
        <begin position="363"/>
        <end position="382"/>
    </location>
</feature>
<accession>A0AAW4B9E6</accession>
<feature type="domain" description="O-antigen ligase-related" evidence="6">
    <location>
        <begin position="184"/>
        <end position="342"/>
    </location>
</feature>
<keyword evidence="2 5" id="KW-0812">Transmembrane</keyword>
<dbReference type="InterPro" id="IPR007016">
    <property type="entry name" value="O-antigen_ligase-rel_domated"/>
</dbReference>
<keyword evidence="7" id="KW-0436">Ligase</keyword>
<dbReference type="GO" id="GO:0016874">
    <property type="term" value="F:ligase activity"/>
    <property type="evidence" value="ECO:0007669"/>
    <property type="project" value="UniProtKB-KW"/>
</dbReference>
<feature type="transmembrane region" description="Helical" evidence="5">
    <location>
        <begin position="225"/>
        <end position="242"/>
    </location>
</feature>
<feature type="transmembrane region" description="Helical" evidence="5">
    <location>
        <begin position="152"/>
        <end position="168"/>
    </location>
</feature>
<evidence type="ECO:0000256" key="1">
    <source>
        <dbReference type="ARBA" id="ARBA00004141"/>
    </source>
</evidence>
<feature type="transmembrane region" description="Helical" evidence="5">
    <location>
        <begin position="91"/>
        <end position="109"/>
    </location>
</feature>
<evidence type="ECO:0000256" key="5">
    <source>
        <dbReference type="SAM" id="Phobius"/>
    </source>
</evidence>
<feature type="transmembrane region" description="Helical" evidence="5">
    <location>
        <begin position="12"/>
        <end position="31"/>
    </location>
</feature>
<dbReference type="GO" id="GO:0016020">
    <property type="term" value="C:membrane"/>
    <property type="evidence" value="ECO:0007669"/>
    <property type="project" value="UniProtKB-SubCell"/>
</dbReference>
<evidence type="ECO:0000259" key="6">
    <source>
        <dbReference type="Pfam" id="PF04932"/>
    </source>
</evidence>
<evidence type="ECO:0000313" key="8">
    <source>
        <dbReference type="Proteomes" id="UP000786185"/>
    </source>
</evidence>
<dbReference type="Proteomes" id="UP000786185">
    <property type="component" value="Unassembled WGS sequence"/>
</dbReference>
<feature type="transmembrane region" description="Helical" evidence="5">
    <location>
        <begin position="388"/>
        <end position="404"/>
    </location>
</feature>
<feature type="transmembrane region" description="Helical" evidence="5">
    <location>
        <begin position="66"/>
        <end position="85"/>
    </location>
</feature>
<sequence length="407" mass="47075">MKKNLKLLWRSFEYFIICSPFFVTFLIIFHIPDSKHFFSRVVLLSSLYCAVRFYKIWKKELHQKKLIFFGAIIICCYFFLMQYLNDGNADFPTSILYVAIYFIFFPFGLFNSNLTFLFLLIASIFSSVFSYYEVFYLKVGRAGFFALNPIPYSYFAGVCLILTSYFILRSKLKSLPVIIFSLLSVALLFNTIILTQTRATLLAILVIFIFMTLYLLIISPSRMKFLAIVIGYFLLPIVLWQIPIVNTRVSDAINQVHNYEYNDYKSSTGIRIKLWESGLDIASDNMILGTKRDEVESLSAEKIASQQYPSYLGSFLIHPNANFHNQFIQVLVDSGIIGLLLICLFIFSPLIFVLKADNHYSKVTGISIVVFTGICLCFDSLFLYNHTVILYSLVIMIFFGIRYDEKK</sequence>
<dbReference type="PANTHER" id="PTHR37422:SF17">
    <property type="entry name" value="O-ANTIGEN LIGASE"/>
    <property type="match status" value="1"/>
</dbReference>
<dbReference type="AlphaFoldDB" id="A0AAW4B9E6"/>
<comment type="caution">
    <text evidence="7">The sequence shown here is derived from an EMBL/GenBank/DDBJ whole genome shotgun (WGS) entry which is preliminary data.</text>
</comment>
<feature type="transmembrane region" description="Helical" evidence="5">
    <location>
        <begin position="175"/>
        <end position="193"/>
    </location>
</feature>
<dbReference type="PANTHER" id="PTHR37422">
    <property type="entry name" value="TEICHURONIC ACID BIOSYNTHESIS PROTEIN TUAE"/>
    <property type="match status" value="1"/>
</dbReference>
<evidence type="ECO:0000256" key="3">
    <source>
        <dbReference type="ARBA" id="ARBA00022989"/>
    </source>
</evidence>
<feature type="transmembrane region" description="Helical" evidence="5">
    <location>
        <begin position="37"/>
        <end position="54"/>
    </location>
</feature>
<proteinExistence type="predicted"/>
<evidence type="ECO:0000256" key="2">
    <source>
        <dbReference type="ARBA" id="ARBA00022692"/>
    </source>
</evidence>
<protein>
    <submittedName>
        <fullName evidence="7">O-antigen ligase family protein</fullName>
    </submittedName>
</protein>
<comment type="subcellular location">
    <subcellularLocation>
        <location evidence="1">Membrane</location>
        <topology evidence="1">Multi-pass membrane protein</topology>
    </subcellularLocation>
</comment>
<keyword evidence="4 5" id="KW-0472">Membrane</keyword>
<name>A0AAW4B9E6_VIBAN</name>